<sequence length="308" mass="31602">MATDQPADQSPEQLPGDPATDPPVLVVGEALVDVVLDPDGGRREMPGGSAANVAVALARLGRPVRFATSYARDRLGGLVADHLAASGVEHAGDPRVLARTSTAEATLAPDGSASYVFDLEWRLGPMPDLTPRAVHVCSIGAVLDPGCRDVLAALERFGDAALVTYDVNVRPSITGTGPEVVARVERVAALADVVKASDEDLEALWPGLGEAGTAQHLLGLGASGVVVTRGASGAAWYDGRGVTEVGAVLLGVADTIGAGDTFSAGILDALWDDPDRDRAEVLAHAARLAAVTVSRPGADPPWRHEVTG</sequence>
<dbReference type="Gene3D" id="3.40.1190.20">
    <property type="match status" value="1"/>
</dbReference>
<keyword evidence="3" id="KW-0547">Nucleotide-binding</keyword>
<dbReference type="EMBL" id="CP075371">
    <property type="protein sequence ID" value="QVT78691.1"/>
    <property type="molecule type" value="Genomic_DNA"/>
</dbReference>
<dbReference type="InterPro" id="IPR050306">
    <property type="entry name" value="PfkB_Carbo_kinase"/>
</dbReference>
<protein>
    <submittedName>
        <fullName evidence="9">Fructokinase</fullName>
        <ecNumber evidence="9">2.7.1.4</ecNumber>
    </submittedName>
</protein>
<evidence type="ECO:0000313" key="10">
    <source>
        <dbReference type="Proteomes" id="UP000679307"/>
    </source>
</evidence>
<dbReference type="InterPro" id="IPR029056">
    <property type="entry name" value="Ribokinase-like"/>
</dbReference>
<evidence type="ECO:0000256" key="5">
    <source>
        <dbReference type="ARBA" id="ARBA00022840"/>
    </source>
</evidence>
<evidence type="ECO:0000256" key="6">
    <source>
        <dbReference type="RuleBase" id="RU003704"/>
    </source>
</evidence>
<dbReference type="PANTHER" id="PTHR43085">
    <property type="entry name" value="HEXOKINASE FAMILY MEMBER"/>
    <property type="match status" value="1"/>
</dbReference>
<dbReference type="PRINTS" id="PR00990">
    <property type="entry name" value="RIBOKINASE"/>
</dbReference>
<dbReference type="InterPro" id="IPR002139">
    <property type="entry name" value="Ribo/fructo_kinase"/>
</dbReference>
<dbReference type="InterPro" id="IPR002173">
    <property type="entry name" value="Carboh/pur_kinase_PfkB_CS"/>
</dbReference>
<accession>A0ABX8EGD8</accession>
<evidence type="ECO:0000256" key="3">
    <source>
        <dbReference type="ARBA" id="ARBA00022741"/>
    </source>
</evidence>
<dbReference type="EC" id="2.7.1.4" evidence="9"/>
<dbReference type="Pfam" id="PF00294">
    <property type="entry name" value="PfkB"/>
    <property type="match status" value="1"/>
</dbReference>
<keyword evidence="4 6" id="KW-0418">Kinase</keyword>
<dbReference type="SUPFAM" id="SSF53613">
    <property type="entry name" value="Ribokinase-like"/>
    <property type="match status" value="1"/>
</dbReference>
<reference evidence="9 10" key="1">
    <citation type="submission" date="2021-05" db="EMBL/GenBank/DDBJ databases">
        <title>Complete genome of Nocardioides aquaticus KCTC 9944T isolated from meromictic and hypersaline Ekho Lake, Antarctica.</title>
        <authorList>
            <person name="Hwang K."/>
            <person name="Kim K.M."/>
            <person name="Choe H."/>
        </authorList>
    </citation>
    <scope>NUCLEOTIDE SEQUENCE [LARGE SCALE GENOMIC DNA]</scope>
    <source>
        <strain evidence="9 10">KCTC 9944</strain>
    </source>
</reference>
<organism evidence="9 10">
    <name type="scientific">Nocardioides aquaticus</name>
    <dbReference type="NCBI Taxonomy" id="160826"/>
    <lineage>
        <taxon>Bacteria</taxon>
        <taxon>Bacillati</taxon>
        <taxon>Actinomycetota</taxon>
        <taxon>Actinomycetes</taxon>
        <taxon>Propionibacteriales</taxon>
        <taxon>Nocardioidaceae</taxon>
        <taxon>Nocardioides</taxon>
    </lineage>
</organism>
<keyword evidence="10" id="KW-1185">Reference proteome</keyword>
<feature type="region of interest" description="Disordered" evidence="7">
    <location>
        <begin position="1"/>
        <end position="22"/>
    </location>
</feature>
<keyword evidence="2 6" id="KW-0808">Transferase</keyword>
<dbReference type="PROSITE" id="PS00584">
    <property type="entry name" value="PFKB_KINASES_2"/>
    <property type="match status" value="1"/>
</dbReference>
<dbReference type="CDD" id="cd01167">
    <property type="entry name" value="bac_FRK"/>
    <property type="match status" value="1"/>
</dbReference>
<dbReference type="RefSeq" id="WP_214058239.1">
    <property type="nucleotide sequence ID" value="NZ_BAAAHS010000059.1"/>
</dbReference>
<evidence type="ECO:0000256" key="2">
    <source>
        <dbReference type="ARBA" id="ARBA00022679"/>
    </source>
</evidence>
<keyword evidence="5" id="KW-0067">ATP-binding</keyword>
<evidence type="ECO:0000313" key="9">
    <source>
        <dbReference type="EMBL" id="QVT78691.1"/>
    </source>
</evidence>
<feature type="compositionally biased region" description="Polar residues" evidence="7">
    <location>
        <begin position="1"/>
        <end position="12"/>
    </location>
</feature>
<gene>
    <name evidence="9" type="primary">scrK</name>
    <name evidence="9" type="ORF">ENKNEFLB_01069</name>
</gene>
<name>A0ABX8EGD8_9ACTN</name>
<comment type="similarity">
    <text evidence="1 6">Belongs to the carbohydrate kinase PfkB family.</text>
</comment>
<dbReference type="Proteomes" id="UP000679307">
    <property type="component" value="Chromosome"/>
</dbReference>
<dbReference type="PANTHER" id="PTHR43085:SF1">
    <property type="entry name" value="PSEUDOURIDINE KINASE-RELATED"/>
    <property type="match status" value="1"/>
</dbReference>
<dbReference type="GO" id="GO:0008865">
    <property type="term" value="F:fructokinase activity"/>
    <property type="evidence" value="ECO:0007669"/>
    <property type="project" value="UniProtKB-EC"/>
</dbReference>
<dbReference type="InterPro" id="IPR011611">
    <property type="entry name" value="PfkB_dom"/>
</dbReference>
<evidence type="ECO:0000256" key="4">
    <source>
        <dbReference type="ARBA" id="ARBA00022777"/>
    </source>
</evidence>
<proteinExistence type="inferred from homology"/>
<feature type="domain" description="Carbohydrate kinase PfkB" evidence="8">
    <location>
        <begin position="24"/>
        <end position="302"/>
    </location>
</feature>
<evidence type="ECO:0000256" key="7">
    <source>
        <dbReference type="SAM" id="MobiDB-lite"/>
    </source>
</evidence>
<evidence type="ECO:0000256" key="1">
    <source>
        <dbReference type="ARBA" id="ARBA00010688"/>
    </source>
</evidence>
<evidence type="ECO:0000259" key="8">
    <source>
        <dbReference type="Pfam" id="PF00294"/>
    </source>
</evidence>